<accession>A0AAF3FQP5</accession>
<dbReference type="AlphaFoldDB" id="A0AAF3FQP5"/>
<organism evidence="1 2">
    <name type="scientific">Mesorhabditis belari</name>
    <dbReference type="NCBI Taxonomy" id="2138241"/>
    <lineage>
        <taxon>Eukaryota</taxon>
        <taxon>Metazoa</taxon>
        <taxon>Ecdysozoa</taxon>
        <taxon>Nematoda</taxon>
        <taxon>Chromadorea</taxon>
        <taxon>Rhabditida</taxon>
        <taxon>Rhabditina</taxon>
        <taxon>Rhabditomorpha</taxon>
        <taxon>Rhabditoidea</taxon>
        <taxon>Rhabditidae</taxon>
        <taxon>Mesorhabditinae</taxon>
        <taxon>Mesorhabditis</taxon>
    </lineage>
</organism>
<sequence length="180" mass="21518">MSYNFDLYKGFFNKSTKVQFNLLATLLVRNSMELFDLIQMLEKARNFDRILDILYSVSLFDPEEILHEKRFPPMTKLDFDLRIIAKMNVLDEKCNGKLELLCFDDRMRNDRNIDCKWKFIYINQPVRYQLFVSCLTSESSSIIINHHQSSSSSSIIINHHFNVTRRVFVQPQLYNRYLLE</sequence>
<proteinExistence type="predicted"/>
<reference evidence="2" key="1">
    <citation type="submission" date="2024-02" db="UniProtKB">
        <authorList>
            <consortium name="WormBaseParasite"/>
        </authorList>
    </citation>
    <scope>IDENTIFICATION</scope>
</reference>
<dbReference type="WBParaSite" id="MBELARI_LOCUS8997">
    <property type="protein sequence ID" value="MBELARI_LOCUS8997"/>
    <property type="gene ID" value="MBELARI_LOCUS8997"/>
</dbReference>
<protein>
    <submittedName>
        <fullName evidence="2">Uncharacterized protein</fullName>
    </submittedName>
</protein>
<evidence type="ECO:0000313" key="2">
    <source>
        <dbReference type="WBParaSite" id="MBELARI_LOCUS8997"/>
    </source>
</evidence>
<keyword evidence="1" id="KW-1185">Reference proteome</keyword>
<evidence type="ECO:0000313" key="1">
    <source>
        <dbReference type="Proteomes" id="UP000887575"/>
    </source>
</evidence>
<name>A0AAF3FQP5_9BILA</name>
<dbReference type="Proteomes" id="UP000887575">
    <property type="component" value="Unassembled WGS sequence"/>
</dbReference>